<dbReference type="EMBL" id="CP011340">
    <property type="protein sequence ID" value="ALC23306.1"/>
    <property type="molecule type" value="Genomic_DNA"/>
</dbReference>
<protein>
    <submittedName>
        <fullName evidence="1">Uncharacterized protein</fullName>
    </submittedName>
</protein>
<sequence length="44" mass="4622">MTARGCGSAALFGVAFLLVGISFAFTVEMEDFPGLRPNESDLAL</sequence>
<dbReference type="KEGG" id="spri:SPRI_5000"/>
<evidence type="ECO:0000313" key="1">
    <source>
        <dbReference type="EMBL" id="ALC23306.1"/>
    </source>
</evidence>
<gene>
    <name evidence="1" type="ORF">SPRI_5000</name>
</gene>
<dbReference type="AlphaFoldDB" id="A0A0M5J269"/>
<dbReference type="Proteomes" id="UP000060513">
    <property type="component" value="Chromosome"/>
</dbReference>
<evidence type="ECO:0000313" key="2">
    <source>
        <dbReference type="Proteomes" id="UP000060513"/>
    </source>
</evidence>
<name>A0A0M5J269_STRPR</name>
<dbReference type="PATRIC" id="fig|38300.4.peg.5241"/>
<proteinExistence type="predicted"/>
<dbReference type="GeneID" id="97238635"/>
<reference evidence="1 2" key="1">
    <citation type="submission" date="2015-08" db="EMBL/GenBank/DDBJ databases">
        <title>Genome sequence of the pristinamycin over-producing bacterium Streptomyces pristinaespiralis HCCB10218.</title>
        <authorList>
            <person name="Tian J."/>
            <person name="Yang J."/>
            <person name="Li L."/>
            <person name="Ruan L."/>
            <person name="Wei W."/>
            <person name="Zheng G."/>
            <person name="Wei Z."/>
            <person name="Yang S."/>
            <person name="Ge M."/>
            <person name="Jiang W."/>
            <person name="Lu Y."/>
        </authorList>
    </citation>
    <scope>NUCLEOTIDE SEQUENCE [LARGE SCALE GENOMIC DNA]</scope>
    <source>
        <strain evidence="1 2">HCCB 10218</strain>
    </source>
</reference>
<accession>A0A0M5J269</accession>
<dbReference type="RefSeq" id="WP_005317920.1">
    <property type="nucleotide sequence ID" value="NZ_CP011340.1"/>
</dbReference>
<organism evidence="1">
    <name type="scientific">Streptomyces pristinaespiralis</name>
    <dbReference type="NCBI Taxonomy" id="38300"/>
    <lineage>
        <taxon>Bacteria</taxon>
        <taxon>Bacillati</taxon>
        <taxon>Actinomycetota</taxon>
        <taxon>Actinomycetes</taxon>
        <taxon>Kitasatosporales</taxon>
        <taxon>Streptomycetaceae</taxon>
        <taxon>Streptomyces</taxon>
    </lineage>
</organism>